<reference evidence="1 2" key="1">
    <citation type="submission" date="2017-04" db="EMBL/GenBank/DDBJ databases">
        <title>Whole genome sequence of Bdellovibrio bacteriovorus strain SSB218315.</title>
        <authorList>
            <person name="Oyedara O."/>
            <person name="Rodriguez-Perez M.A."/>
        </authorList>
    </citation>
    <scope>NUCLEOTIDE SEQUENCE [LARGE SCALE GENOMIC DNA]</scope>
    <source>
        <strain evidence="1 2">SSB218315</strain>
    </source>
</reference>
<protein>
    <submittedName>
        <fullName evidence="1">Uncharacterized protein</fullName>
    </submittedName>
</protein>
<name>A0A1Z3N6M1_BDEBC</name>
<evidence type="ECO:0000313" key="2">
    <source>
        <dbReference type="Proteomes" id="UP000197003"/>
    </source>
</evidence>
<dbReference type="EMBL" id="CP020946">
    <property type="protein sequence ID" value="ASD63130.1"/>
    <property type="molecule type" value="Genomic_DNA"/>
</dbReference>
<dbReference type="AlphaFoldDB" id="A0A1Z3N6M1"/>
<gene>
    <name evidence="1" type="ORF">B9G79_05890</name>
</gene>
<proteinExistence type="predicted"/>
<organism evidence="1 2">
    <name type="scientific">Bdellovibrio bacteriovorus</name>
    <dbReference type="NCBI Taxonomy" id="959"/>
    <lineage>
        <taxon>Bacteria</taxon>
        <taxon>Pseudomonadati</taxon>
        <taxon>Bdellovibrionota</taxon>
        <taxon>Bdellovibrionia</taxon>
        <taxon>Bdellovibrionales</taxon>
        <taxon>Pseudobdellovibrionaceae</taxon>
        <taxon>Bdellovibrio</taxon>
    </lineage>
</organism>
<accession>A0A1Z3N6M1</accession>
<dbReference type="Proteomes" id="UP000197003">
    <property type="component" value="Chromosome"/>
</dbReference>
<sequence length="73" mass="8444">MTCLADHLLSTRWEWVVSKIKQVAPAPKVLKKLARERLESPKLPSRWMGVLMDDKMGLFLLGKCRKIAKRRAL</sequence>
<evidence type="ECO:0000313" key="1">
    <source>
        <dbReference type="EMBL" id="ASD63130.1"/>
    </source>
</evidence>